<feature type="domain" description="HNH nuclease" evidence="1">
    <location>
        <begin position="190"/>
        <end position="234"/>
    </location>
</feature>
<dbReference type="AlphaFoldDB" id="A0A3D9H095"/>
<accession>A0A3D9H095</accession>
<evidence type="ECO:0000259" key="1">
    <source>
        <dbReference type="Pfam" id="PF13391"/>
    </source>
</evidence>
<reference evidence="2 3" key="1">
    <citation type="submission" date="2018-07" db="EMBL/GenBank/DDBJ databases">
        <title>Genomic Encyclopedia of Type Strains, Phase III (KMG-III): the genomes of soil and plant-associated and newly described type strains.</title>
        <authorList>
            <person name="Whitman W."/>
        </authorList>
    </citation>
    <scope>NUCLEOTIDE SEQUENCE [LARGE SCALE GENOMIC DNA]</scope>
    <source>
        <strain evidence="2 3">CECT 7946</strain>
    </source>
</reference>
<dbReference type="Proteomes" id="UP000256980">
    <property type="component" value="Unassembled WGS sequence"/>
</dbReference>
<dbReference type="Pfam" id="PF13391">
    <property type="entry name" value="HNH_2"/>
    <property type="match status" value="1"/>
</dbReference>
<sequence length="280" mass="32193">MKEIKTEFDATLNYGFDKVTGLVGLLIDSGGGNNRNPDHTILFRDILSKLKKNNSHNVSIYVAARKTAANNYPDNDYRKIKFENQSEFNFRNIDLAKFMSNANDEIREKGKVDPNSPNGSIHKKLLITSDLNENDWNELFGNTSTNQIVVQELINNQNEEDLEYTYQKIKKRLRQSKFRKELLKAYDNTCAVTGCKVLDILEAAHIEPYNGAHTSVVNNGILLRSDIHDLFDLYKEEKRLITISSDFKIEVHSSLKDSEYWKYDGNGINLPKDKSDYPKF</sequence>
<name>A0A3D9H095_9FLAO</name>
<dbReference type="EMBL" id="QRDV01000007">
    <property type="protein sequence ID" value="RED42920.1"/>
    <property type="molecule type" value="Genomic_DNA"/>
</dbReference>
<dbReference type="InterPro" id="IPR003615">
    <property type="entry name" value="HNH_nuc"/>
</dbReference>
<keyword evidence="3" id="KW-1185">Reference proteome</keyword>
<evidence type="ECO:0000313" key="3">
    <source>
        <dbReference type="Proteomes" id="UP000256980"/>
    </source>
</evidence>
<dbReference type="RefSeq" id="WP_220352480.1">
    <property type="nucleotide sequence ID" value="NZ_QRDV01000007.1"/>
</dbReference>
<evidence type="ECO:0000313" key="2">
    <source>
        <dbReference type="EMBL" id="RED42920.1"/>
    </source>
</evidence>
<protein>
    <submittedName>
        <fullName evidence="2">5-methylcytosine-specific restriction protein A</fullName>
    </submittedName>
</protein>
<gene>
    <name evidence="2" type="ORF">DFQ10_107105</name>
</gene>
<proteinExistence type="predicted"/>
<comment type="caution">
    <text evidence="2">The sequence shown here is derived from an EMBL/GenBank/DDBJ whole genome shotgun (WGS) entry which is preliminary data.</text>
</comment>
<organism evidence="2 3">
    <name type="scientific">Winogradskyella eximia</name>
    <dbReference type="NCBI Taxonomy" id="262006"/>
    <lineage>
        <taxon>Bacteria</taxon>
        <taxon>Pseudomonadati</taxon>
        <taxon>Bacteroidota</taxon>
        <taxon>Flavobacteriia</taxon>
        <taxon>Flavobacteriales</taxon>
        <taxon>Flavobacteriaceae</taxon>
        <taxon>Winogradskyella</taxon>
    </lineage>
</organism>